<feature type="domain" description="Response regulatory" evidence="10">
    <location>
        <begin position="1121"/>
        <end position="1236"/>
    </location>
</feature>
<dbReference type="InterPro" id="IPR009057">
    <property type="entry name" value="Homeodomain-like_sf"/>
</dbReference>
<dbReference type="SMART" id="SM00342">
    <property type="entry name" value="HTH_ARAC"/>
    <property type="match status" value="1"/>
</dbReference>
<evidence type="ECO:0000256" key="5">
    <source>
        <dbReference type="ARBA" id="ARBA00023163"/>
    </source>
</evidence>
<dbReference type="Gene3D" id="1.10.10.60">
    <property type="entry name" value="Homeodomain-like"/>
    <property type="match status" value="1"/>
</dbReference>
<evidence type="ECO:0000259" key="8">
    <source>
        <dbReference type="PROSITE" id="PS01124"/>
    </source>
</evidence>
<dbReference type="InterPro" id="IPR011047">
    <property type="entry name" value="Quinoprotein_ADH-like_sf"/>
</dbReference>
<dbReference type="PROSITE" id="PS50109">
    <property type="entry name" value="HIS_KIN"/>
    <property type="match status" value="1"/>
</dbReference>
<dbReference type="EMBL" id="VKKY01000003">
    <property type="protein sequence ID" value="KAA3436714.1"/>
    <property type="molecule type" value="Genomic_DNA"/>
</dbReference>
<dbReference type="InterPro" id="IPR003661">
    <property type="entry name" value="HisK_dim/P_dom"/>
</dbReference>
<dbReference type="InterPro" id="IPR011123">
    <property type="entry name" value="Y_Y_Y"/>
</dbReference>
<keyword evidence="7" id="KW-0812">Transmembrane</keyword>
<dbReference type="SUPFAM" id="SSF55874">
    <property type="entry name" value="ATPase domain of HSP90 chaperone/DNA topoisomerase II/histidine kinase"/>
    <property type="match status" value="1"/>
</dbReference>
<feature type="domain" description="Histidine kinase" evidence="9">
    <location>
        <begin position="847"/>
        <end position="1066"/>
    </location>
</feature>
<comment type="caution">
    <text evidence="11">The sequence shown here is derived from an EMBL/GenBank/DDBJ whole genome shotgun (WGS) entry which is preliminary data.</text>
</comment>
<dbReference type="Gene3D" id="3.40.50.2300">
    <property type="match status" value="1"/>
</dbReference>
<dbReference type="InterPro" id="IPR003594">
    <property type="entry name" value="HATPase_dom"/>
</dbReference>
<dbReference type="InterPro" id="IPR011110">
    <property type="entry name" value="Reg_prop"/>
</dbReference>
<dbReference type="Gene3D" id="1.10.287.130">
    <property type="match status" value="1"/>
</dbReference>
<feature type="domain" description="HTH araC/xylS-type" evidence="8">
    <location>
        <begin position="1269"/>
        <end position="1368"/>
    </location>
</feature>
<dbReference type="Pfam" id="PF02518">
    <property type="entry name" value="HATPase_c"/>
    <property type="match status" value="1"/>
</dbReference>
<proteinExistence type="predicted"/>
<dbReference type="Gene3D" id="3.30.565.10">
    <property type="entry name" value="Histidine kinase-like ATPase, C-terminal domain"/>
    <property type="match status" value="1"/>
</dbReference>
<evidence type="ECO:0000256" key="1">
    <source>
        <dbReference type="ARBA" id="ARBA00000085"/>
    </source>
</evidence>
<keyword evidence="7" id="KW-1133">Transmembrane helix</keyword>
<dbReference type="SUPFAM" id="SSF47384">
    <property type="entry name" value="Homodimeric domain of signal transducing histidine kinase"/>
    <property type="match status" value="1"/>
</dbReference>
<dbReference type="InterPro" id="IPR011006">
    <property type="entry name" value="CheY-like_superfamily"/>
</dbReference>
<dbReference type="Pfam" id="PF00512">
    <property type="entry name" value="HisKA"/>
    <property type="match status" value="1"/>
</dbReference>
<dbReference type="SUPFAM" id="SSF46689">
    <property type="entry name" value="Homeodomain-like"/>
    <property type="match status" value="1"/>
</dbReference>
<gene>
    <name evidence="11" type="ORF">FOA19_20250</name>
</gene>
<sequence length="1373" mass="155311">MLRFLLLFFLASLSWGNLVLGQPSMGRSFAVQQLDSRNGLSNSCVNALYQDSDDLLWIGTYDGLNVYDGSSFHIFNYHQKGQGKSIGNNVITYLSEDAAKNIWIETSEGISRYSKRTGEFSNYFYENGRQVEAQVLAICPQQGVFCIIQENGKTVGKHFNAATQVFEPFQFPFPLANVSDLSFDAQGNLWILNQERVEVYSPRNKTFQISATLPVKAAQLFVQGKNIFLLETGTHTLWEVSPVTLQAKAVAYFPEPIKAFVEVPSGFQVAWASGGVGSFDHRFQPLALGKELQLLNSVAATSFWTSKDQTIWVGTDGNGILKIAPNYRLFHSISELPTGAPFKAVRAFSEVGEEIWVGTKGNGIIRFNYSPKLRQLEAEPLSYSAPHQLENNAVYAIQPGKEGLVYLGTDGPGITLYDTETQKFTKWKDVAGSHQHAAFASVYAVLPDQDSSVWLATSGYGLVHLKLRAQKSGKWAVQYLERFPFHGDDSGPASNVIFSLLAGQGNYLWLGCRNGGLSLFNKTTRKFRHFKAFSEVEGLSHNDVLSLYKDRQNRLWIGTSYGLNWVQEDQVLQRKLIFQKLTTEEGLPNNSIHGISEDGKGNIWVSTNNGLARINPASLQVDRFQSEDGLQGNEFSDGAVWKNAQGMLFFGGIYGFNYVNPDEIQASDRQVNLLVTDLQLGSKIYRNAYGQLVLRPSQRQKPENFTVSRREGFFDLRLKAIDFQKSEKSQYAYLLEGADQAWVYSNTNGRISYRNLAPGTYTFKVKWTNGEGKWTQEAVLFRVTVDQYLWLSWQAFLFYFVVTVVSLYAYSSYRRSRLEMKNQLELEHRLRLKDEEIHQEQLGFFTNIAHELQTPLTLITGSLERYLQKKEPQAKSGDSAYFLSLVQQHTSRLHYLVNQILEFRKAQEGHLTVHYSYVNVSALLANIAELFTPLEEQKNLRFTTHISPAVLGWTDKDKLEKIVFNLLSNAFKHSGLNQEVVLTVTEDAAAHQVQITVANSGSNLSPEQLQKLFERFFVLDGTQKQKFSFGIGLAFTQELVSLLNGQITVQSSDDWVTFTSTLPIAAIPSVTGLTRDNVLQDKPSPLLHAATHQPQKQNAQPISQNNKHALLQSLAPDHKPMVLLVEDEADIRYLLRDLLEEDFLIFEAENGQKALELLAKTLPDLIISDIMMPKMDGLELCARLKNTPETCHIPVVLLTARGTLEEKVEGYDAGADAYLPKPFHTAHLLVRVRKLLEYKNRLHQLFQKDSFTVSLDENHLESTDKEFLSKVLQRIEAHLDNPDLNAALLEKELMLSRMQLYRKLKALSAMTPAEFIKHVRLQKAAALLQNTNLSVSEIFYQTGFNNQSYFFREFKKRYECPPNEFRAHHRIQA</sequence>
<dbReference type="SUPFAM" id="SSF63829">
    <property type="entry name" value="Calcium-dependent phosphotriesterase"/>
    <property type="match status" value="3"/>
</dbReference>
<evidence type="ECO:0000259" key="9">
    <source>
        <dbReference type="PROSITE" id="PS50109"/>
    </source>
</evidence>
<dbReference type="InterPro" id="IPR036890">
    <property type="entry name" value="HATPase_C_sf"/>
</dbReference>
<dbReference type="Gene3D" id="2.60.40.10">
    <property type="entry name" value="Immunoglobulins"/>
    <property type="match status" value="1"/>
</dbReference>
<dbReference type="CDD" id="cd00082">
    <property type="entry name" value="HisKA"/>
    <property type="match status" value="1"/>
</dbReference>
<evidence type="ECO:0000256" key="6">
    <source>
        <dbReference type="PROSITE-ProRule" id="PRU00169"/>
    </source>
</evidence>
<dbReference type="CDD" id="cd17574">
    <property type="entry name" value="REC_OmpR"/>
    <property type="match status" value="1"/>
</dbReference>
<accession>A0A5B6TCG8</accession>
<evidence type="ECO:0000259" key="10">
    <source>
        <dbReference type="PROSITE" id="PS50110"/>
    </source>
</evidence>
<dbReference type="Proteomes" id="UP000324133">
    <property type="component" value="Unassembled WGS sequence"/>
</dbReference>
<organism evidence="11 12">
    <name type="scientific">Rufibacter hautae</name>
    <dbReference type="NCBI Taxonomy" id="2595005"/>
    <lineage>
        <taxon>Bacteria</taxon>
        <taxon>Pseudomonadati</taxon>
        <taxon>Bacteroidota</taxon>
        <taxon>Cytophagia</taxon>
        <taxon>Cytophagales</taxon>
        <taxon>Hymenobacteraceae</taxon>
        <taxon>Rufibacter</taxon>
    </lineage>
</organism>
<dbReference type="GO" id="GO:0003700">
    <property type="term" value="F:DNA-binding transcription factor activity"/>
    <property type="evidence" value="ECO:0007669"/>
    <property type="project" value="InterPro"/>
</dbReference>
<dbReference type="Gene3D" id="2.130.10.10">
    <property type="entry name" value="YVTN repeat-like/Quinoprotein amine dehydrogenase"/>
    <property type="match status" value="2"/>
</dbReference>
<dbReference type="PANTHER" id="PTHR43547:SF2">
    <property type="entry name" value="HYBRID SIGNAL TRANSDUCTION HISTIDINE KINASE C"/>
    <property type="match status" value="1"/>
</dbReference>
<feature type="modified residue" description="4-aspartylphosphate" evidence="6">
    <location>
        <position position="1169"/>
    </location>
</feature>
<keyword evidence="5" id="KW-0804">Transcription</keyword>
<name>A0A5B6TCG8_9BACT</name>
<dbReference type="OrthoDB" id="9797097at2"/>
<dbReference type="Pfam" id="PF07494">
    <property type="entry name" value="Reg_prop"/>
    <property type="match status" value="3"/>
</dbReference>
<dbReference type="PANTHER" id="PTHR43547">
    <property type="entry name" value="TWO-COMPONENT HISTIDINE KINASE"/>
    <property type="match status" value="1"/>
</dbReference>
<evidence type="ECO:0000313" key="12">
    <source>
        <dbReference type="Proteomes" id="UP000324133"/>
    </source>
</evidence>
<dbReference type="Pfam" id="PF12833">
    <property type="entry name" value="HTH_18"/>
    <property type="match status" value="1"/>
</dbReference>
<evidence type="ECO:0000256" key="3">
    <source>
        <dbReference type="ARBA" id="ARBA00022553"/>
    </source>
</evidence>
<dbReference type="InterPro" id="IPR018060">
    <property type="entry name" value="HTH_AraC"/>
</dbReference>
<evidence type="ECO:0000256" key="2">
    <source>
        <dbReference type="ARBA" id="ARBA00012438"/>
    </source>
</evidence>
<dbReference type="InterPro" id="IPR015943">
    <property type="entry name" value="WD40/YVTN_repeat-like_dom_sf"/>
</dbReference>
<dbReference type="SMART" id="SM00387">
    <property type="entry name" value="HATPase_c"/>
    <property type="match status" value="1"/>
</dbReference>
<evidence type="ECO:0000256" key="4">
    <source>
        <dbReference type="ARBA" id="ARBA00023015"/>
    </source>
</evidence>
<dbReference type="SMART" id="SM00388">
    <property type="entry name" value="HisKA"/>
    <property type="match status" value="1"/>
</dbReference>
<dbReference type="SMART" id="SM00448">
    <property type="entry name" value="REC"/>
    <property type="match status" value="1"/>
</dbReference>
<dbReference type="PROSITE" id="PS50110">
    <property type="entry name" value="RESPONSE_REGULATORY"/>
    <property type="match status" value="1"/>
</dbReference>
<dbReference type="Pfam" id="PF00072">
    <property type="entry name" value="Response_reg"/>
    <property type="match status" value="1"/>
</dbReference>
<dbReference type="InterPro" id="IPR001789">
    <property type="entry name" value="Sig_transdc_resp-reg_receiver"/>
</dbReference>
<dbReference type="GO" id="GO:0000155">
    <property type="term" value="F:phosphorelay sensor kinase activity"/>
    <property type="evidence" value="ECO:0007669"/>
    <property type="project" value="InterPro"/>
</dbReference>
<evidence type="ECO:0000313" key="11">
    <source>
        <dbReference type="EMBL" id="KAA3436714.1"/>
    </source>
</evidence>
<evidence type="ECO:0000256" key="7">
    <source>
        <dbReference type="SAM" id="Phobius"/>
    </source>
</evidence>
<feature type="transmembrane region" description="Helical" evidence="7">
    <location>
        <begin position="788"/>
        <end position="810"/>
    </location>
</feature>
<comment type="catalytic activity">
    <reaction evidence="1">
        <text>ATP + protein L-histidine = ADP + protein N-phospho-L-histidine.</text>
        <dbReference type="EC" id="2.7.13.3"/>
    </reaction>
</comment>
<keyword evidence="4" id="KW-0805">Transcription regulation</keyword>
<dbReference type="InterPro" id="IPR013783">
    <property type="entry name" value="Ig-like_fold"/>
</dbReference>
<protein>
    <recommendedName>
        <fullName evidence="2">histidine kinase</fullName>
        <ecNumber evidence="2">2.7.13.3</ecNumber>
    </recommendedName>
</protein>
<keyword evidence="7" id="KW-0472">Membrane</keyword>
<dbReference type="GO" id="GO:0043565">
    <property type="term" value="F:sequence-specific DNA binding"/>
    <property type="evidence" value="ECO:0007669"/>
    <property type="project" value="InterPro"/>
</dbReference>
<dbReference type="EC" id="2.7.13.3" evidence="2"/>
<dbReference type="InterPro" id="IPR005467">
    <property type="entry name" value="His_kinase_dom"/>
</dbReference>
<dbReference type="SUPFAM" id="SSF50998">
    <property type="entry name" value="Quinoprotein alcohol dehydrogenase-like"/>
    <property type="match status" value="1"/>
</dbReference>
<dbReference type="InterPro" id="IPR036097">
    <property type="entry name" value="HisK_dim/P_sf"/>
</dbReference>
<dbReference type="PROSITE" id="PS01124">
    <property type="entry name" value="HTH_ARAC_FAMILY_2"/>
    <property type="match status" value="1"/>
</dbReference>
<reference evidence="11 12" key="1">
    <citation type="submission" date="2019-07" db="EMBL/GenBank/DDBJ databases">
        <title>Rufibacter sp. nov., isolated from lake sediment.</title>
        <authorList>
            <person name="Qu J.-H."/>
        </authorList>
    </citation>
    <scope>NUCLEOTIDE SEQUENCE [LARGE SCALE GENOMIC DNA]</scope>
    <source>
        <strain evidence="11 12">NBS58-1</strain>
    </source>
</reference>
<keyword evidence="3 6" id="KW-0597">Phosphoprotein</keyword>
<dbReference type="SUPFAM" id="SSF52172">
    <property type="entry name" value="CheY-like"/>
    <property type="match status" value="1"/>
</dbReference>
<keyword evidence="12" id="KW-1185">Reference proteome</keyword>
<dbReference type="Pfam" id="PF07495">
    <property type="entry name" value="Y_Y_Y"/>
    <property type="match status" value="1"/>
</dbReference>